<dbReference type="SMART" id="SM00910">
    <property type="entry name" value="HIRAN"/>
    <property type="match status" value="1"/>
</dbReference>
<gene>
    <name evidence="4" type="ORF">FYJ65_03385</name>
</gene>
<keyword evidence="4" id="KW-0238">DNA-binding</keyword>
<evidence type="ECO:0000256" key="2">
    <source>
        <dbReference type="ARBA" id="ARBA00022801"/>
    </source>
</evidence>
<keyword evidence="1" id="KW-0479">Metal-binding</keyword>
<evidence type="ECO:0000313" key="4">
    <source>
        <dbReference type="EMBL" id="MST70388.1"/>
    </source>
</evidence>
<keyword evidence="2" id="KW-0378">Hydrolase</keyword>
<dbReference type="EMBL" id="VUNA01000005">
    <property type="protein sequence ID" value="MST70388.1"/>
    <property type="molecule type" value="Genomic_DNA"/>
</dbReference>
<name>A0A6N7XGP0_9FIRM</name>
<comment type="caution">
    <text evidence="4">The sequence shown here is derived from an EMBL/GenBank/DDBJ whole genome shotgun (WGS) entry which is preliminary data.</text>
</comment>
<evidence type="ECO:0000259" key="3">
    <source>
        <dbReference type="SMART" id="SM00910"/>
    </source>
</evidence>
<reference evidence="4 5" key="1">
    <citation type="submission" date="2019-08" db="EMBL/GenBank/DDBJ databases">
        <title>In-depth cultivation of the pig gut microbiome towards novel bacterial diversity and tailored functional studies.</title>
        <authorList>
            <person name="Wylensek D."/>
            <person name="Hitch T.C.A."/>
            <person name="Clavel T."/>
        </authorList>
    </citation>
    <scope>NUCLEOTIDE SEQUENCE [LARGE SCALE GENOMIC DNA]</scope>
    <source>
        <strain evidence="4 5">WCA-MUC-591-APC-4B</strain>
    </source>
</reference>
<dbReference type="GO" id="GO:0008270">
    <property type="term" value="F:zinc ion binding"/>
    <property type="evidence" value="ECO:0007669"/>
    <property type="project" value="InterPro"/>
</dbReference>
<feature type="domain" description="HIRAN" evidence="3">
    <location>
        <begin position="1"/>
        <end position="99"/>
    </location>
</feature>
<dbReference type="GO" id="GO:0003677">
    <property type="term" value="F:DNA binding"/>
    <property type="evidence" value="ECO:0007669"/>
    <property type="project" value="UniProtKB-KW"/>
</dbReference>
<protein>
    <submittedName>
        <fullName evidence="4">DNA-binding protein</fullName>
    </submittedName>
</protein>
<sequence>MDKIYFTITGTNYRYGTELFEKGDRVMLKKEPDNKYDHEAIQVKVPGLGVIGYVANSVPTVLGESYSAGRLYDKIDDEAEGKVIRILPEALLCVLCDEWESMK</sequence>
<organism evidence="4 5">
    <name type="scientific">Mogibacterium kristiansenii</name>
    <dbReference type="NCBI Taxonomy" id="2606708"/>
    <lineage>
        <taxon>Bacteria</taxon>
        <taxon>Bacillati</taxon>
        <taxon>Bacillota</taxon>
        <taxon>Clostridia</taxon>
        <taxon>Peptostreptococcales</taxon>
        <taxon>Anaerovoracaceae</taxon>
        <taxon>Mogibacterium</taxon>
    </lineage>
</organism>
<dbReference type="AlphaFoldDB" id="A0A6N7XGP0"/>
<keyword evidence="5" id="KW-1185">Reference proteome</keyword>
<dbReference type="Pfam" id="PF08797">
    <property type="entry name" value="HIRAN"/>
    <property type="match status" value="1"/>
</dbReference>
<dbReference type="RefSeq" id="WP_154553955.1">
    <property type="nucleotide sequence ID" value="NZ_JBJESO010000015.1"/>
</dbReference>
<dbReference type="GO" id="GO:0016818">
    <property type="term" value="F:hydrolase activity, acting on acid anhydrides, in phosphorus-containing anhydrides"/>
    <property type="evidence" value="ECO:0007669"/>
    <property type="project" value="InterPro"/>
</dbReference>
<accession>A0A6N7XGP0</accession>
<evidence type="ECO:0000313" key="5">
    <source>
        <dbReference type="Proteomes" id="UP000469424"/>
    </source>
</evidence>
<evidence type="ECO:0000256" key="1">
    <source>
        <dbReference type="ARBA" id="ARBA00022723"/>
    </source>
</evidence>
<dbReference type="Gene3D" id="3.30.70.2330">
    <property type="match status" value="1"/>
</dbReference>
<proteinExistence type="predicted"/>
<dbReference type="InterPro" id="IPR014905">
    <property type="entry name" value="HIRAN"/>
</dbReference>
<dbReference type="Proteomes" id="UP000469424">
    <property type="component" value="Unassembled WGS sequence"/>
</dbReference>